<proteinExistence type="predicted"/>
<evidence type="ECO:0000313" key="3">
    <source>
        <dbReference type="Proteomes" id="UP001139365"/>
    </source>
</evidence>
<dbReference type="Proteomes" id="UP001139365">
    <property type="component" value="Unassembled WGS sequence"/>
</dbReference>
<evidence type="ECO:0000259" key="1">
    <source>
        <dbReference type="Pfam" id="PF02441"/>
    </source>
</evidence>
<dbReference type="EMBL" id="JALEMU010000082">
    <property type="protein sequence ID" value="MCI5755684.1"/>
    <property type="molecule type" value="Genomic_DNA"/>
</dbReference>
<name>A0AAE3K1L6_9BACT</name>
<gene>
    <name evidence="2" type="ORF">MR241_05265</name>
</gene>
<comment type="caution">
    <text evidence="2">The sequence shown here is derived from an EMBL/GenBank/DDBJ whole genome shotgun (WGS) entry which is preliminary data.</text>
</comment>
<dbReference type="InterPro" id="IPR036551">
    <property type="entry name" value="Flavin_trans-like"/>
</dbReference>
<evidence type="ECO:0000313" key="2">
    <source>
        <dbReference type="EMBL" id="MCI5755684.1"/>
    </source>
</evidence>
<organism evidence="2 3">
    <name type="scientific">Candidatus Colimorpha enterica</name>
    <dbReference type="NCBI Taxonomy" id="3083063"/>
    <lineage>
        <taxon>Bacteria</taxon>
        <taxon>Pseudomonadati</taxon>
        <taxon>Bacteroidota</taxon>
        <taxon>Bacteroidia</taxon>
        <taxon>Bacteroidales</taxon>
        <taxon>Candidatus Colimorpha</taxon>
    </lineage>
</organism>
<sequence>MIGYAFCGSFCTMKKSVGILCSLAKRGYDLLPVMSFNAFTTDTRFGTAEGFVREISDICKKAPVTTIADAEPLGPKTPLDALIICPCTGNTLAKLASGITDTPVTMAAKAHMRQSRPLLIALASNDAMSANLKNIAALLEKKNVFFVPAVQDDPEKKPHSLVADFSLVPECLELALSGKQKRPLFLS</sequence>
<dbReference type="SUPFAM" id="SSF52507">
    <property type="entry name" value="Homo-oligomeric flavin-containing Cys decarboxylases, HFCD"/>
    <property type="match status" value="1"/>
</dbReference>
<dbReference type="Pfam" id="PF02441">
    <property type="entry name" value="Flavoprotein"/>
    <property type="match status" value="1"/>
</dbReference>
<protein>
    <submittedName>
        <fullName evidence="2">Dipicolinate synthase subunit B</fullName>
    </submittedName>
</protein>
<reference evidence="2 3" key="1">
    <citation type="submission" date="2022-03" db="EMBL/GenBank/DDBJ databases">
        <title>Metagenome-assembled genomes from swine fecal metagenomes.</title>
        <authorList>
            <person name="Holman D.B."/>
            <person name="Kommadath A."/>
        </authorList>
    </citation>
    <scope>NUCLEOTIDE SEQUENCE [LARGE SCALE GENOMIC DNA]</scope>
    <source>
        <strain evidence="2">SUG147</strain>
    </source>
</reference>
<dbReference type="InterPro" id="IPR003382">
    <property type="entry name" value="Flavoprotein"/>
</dbReference>
<dbReference type="GO" id="GO:0003824">
    <property type="term" value="F:catalytic activity"/>
    <property type="evidence" value="ECO:0007669"/>
    <property type="project" value="InterPro"/>
</dbReference>
<dbReference type="Gene3D" id="3.40.50.1950">
    <property type="entry name" value="Flavin prenyltransferase-like"/>
    <property type="match status" value="1"/>
</dbReference>
<dbReference type="NCBIfam" id="NF006161">
    <property type="entry name" value="PRK08305.1"/>
    <property type="match status" value="1"/>
</dbReference>
<feature type="domain" description="Flavoprotein" evidence="1">
    <location>
        <begin position="2"/>
        <end position="151"/>
    </location>
</feature>
<dbReference type="AlphaFoldDB" id="A0AAE3K1L6"/>
<accession>A0AAE3K1L6</accession>